<evidence type="ECO:0000313" key="2">
    <source>
        <dbReference type="Proteomes" id="UP001642720"/>
    </source>
</evidence>
<sequence length="64" mass="7185">MPTSHPGPWLISFPIIDQRHQQVSGTPRAGAGRNIESEIVAPAYAQPWRVRRFGQRLPHSVLLC</sequence>
<reference evidence="1 2" key="1">
    <citation type="submission" date="2018-01" db="EMBL/GenBank/DDBJ databases">
        <title>Genome characterization of the sugarcane-associated fungus Trichoderma ghanense CCMA-1212 and their application in lignocelulose bioconversion.</title>
        <authorList>
            <person name="Steindorff A.S."/>
            <person name="Mendes T.D."/>
            <person name="Vilela E.S.D."/>
            <person name="Rodrigues D.S."/>
            <person name="Formighieri E.F."/>
            <person name="Melo I.S."/>
            <person name="Favaro L.C.L."/>
        </authorList>
    </citation>
    <scope>NUCLEOTIDE SEQUENCE [LARGE SCALE GENOMIC DNA]</scope>
    <source>
        <strain evidence="1 2">CCMA-1212</strain>
    </source>
</reference>
<dbReference type="GeneID" id="300575601"/>
<protein>
    <submittedName>
        <fullName evidence="1">Uncharacterized protein</fullName>
    </submittedName>
</protein>
<keyword evidence="2" id="KW-1185">Reference proteome</keyword>
<gene>
    <name evidence="1" type="ORF">CCMA1212_003821</name>
</gene>
<organism evidence="1 2">
    <name type="scientific">Trichoderma ghanense</name>
    <dbReference type="NCBI Taxonomy" id="65468"/>
    <lineage>
        <taxon>Eukaryota</taxon>
        <taxon>Fungi</taxon>
        <taxon>Dikarya</taxon>
        <taxon>Ascomycota</taxon>
        <taxon>Pezizomycotina</taxon>
        <taxon>Sordariomycetes</taxon>
        <taxon>Hypocreomycetidae</taxon>
        <taxon>Hypocreales</taxon>
        <taxon>Hypocreaceae</taxon>
        <taxon>Trichoderma</taxon>
    </lineage>
</organism>
<comment type="caution">
    <text evidence="1">The sequence shown here is derived from an EMBL/GenBank/DDBJ whole genome shotgun (WGS) entry which is preliminary data.</text>
</comment>
<dbReference type="Proteomes" id="UP001642720">
    <property type="component" value="Unassembled WGS sequence"/>
</dbReference>
<name>A0ABY2H982_9HYPO</name>
<dbReference type="RefSeq" id="XP_073560442.1">
    <property type="nucleotide sequence ID" value="XM_073701151.1"/>
</dbReference>
<accession>A0ABY2H982</accession>
<dbReference type="EMBL" id="PPTA01000004">
    <property type="protein sequence ID" value="TFB04241.1"/>
    <property type="molecule type" value="Genomic_DNA"/>
</dbReference>
<evidence type="ECO:0000313" key="1">
    <source>
        <dbReference type="EMBL" id="TFB04241.1"/>
    </source>
</evidence>
<proteinExistence type="predicted"/>